<dbReference type="Gene3D" id="1.10.10.10">
    <property type="entry name" value="Winged helix-like DNA-binding domain superfamily/Winged helix DNA-binding domain"/>
    <property type="match status" value="1"/>
</dbReference>
<dbReference type="SUPFAM" id="SSF46785">
    <property type="entry name" value="Winged helix' DNA-binding domain"/>
    <property type="match status" value="1"/>
</dbReference>
<dbReference type="InterPro" id="IPR036390">
    <property type="entry name" value="WH_DNA-bd_sf"/>
</dbReference>
<organism evidence="5 6">
    <name type="scientific">Microbispora siamensis</name>
    <dbReference type="NCBI Taxonomy" id="564413"/>
    <lineage>
        <taxon>Bacteria</taxon>
        <taxon>Bacillati</taxon>
        <taxon>Actinomycetota</taxon>
        <taxon>Actinomycetes</taxon>
        <taxon>Streptosporangiales</taxon>
        <taxon>Streptosporangiaceae</taxon>
        <taxon>Microbispora</taxon>
    </lineage>
</organism>
<evidence type="ECO:0000313" key="5">
    <source>
        <dbReference type="EMBL" id="GIH65719.1"/>
    </source>
</evidence>
<dbReference type="PANTHER" id="PTHR33164">
    <property type="entry name" value="TRANSCRIPTIONAL REGULATOR, MARR FAMILY"/>
    <property type="match status" value="1"/>
</dbReference>
<dbReference type="PROSITE" id="PS50995">
    <property type="entry name" value="HTH_MARR_2"/>
    <property type="match status" value="1"/>
</dbReference>
<keyword evidence="1" id="KW-0805">Transcription regulation</keyword>
<sequence>MNDTDTGFVVMAWRELLARHAEVSCALERELSDKHGLGVSEFEVLERLVEGQSLCTEPDTVKFRVQELAGQVHLSQSALSRLIARLEREGLVARALCEADRRGVFVHVTEEGRRRHAEATPTHRAVLSAHLFPHLVNAGYAPPVSDEASRPA</sequence>
<feature type="domain" description="HTH marR-type" evidence="4">
    <location>
        <begin position="1"/>
        <end position="152"/>
    </location>
</feature>
<evidence type="ECO:0000259" key="4">
    <source>
        <dbReference type="PROSITE" id="PS50995"/>
    </source>
</evidence>
<protein>
    <submittedName>
        <fullName evidence="5">MarR family transcriptional regulator</fullName>
    </submittedName>
</protein>
<dbReference type="InterPro" id="IPR039422">
    <property type="entry name" value="MarR/SlyA-like"/>
</dbReference>
<evidence type="ECO:0000256" key="1">
    <source>
        <dbReference type="ARBA" id="ARBA00023015"/>
    </source>
</evidence>
<dbReference type="InterPro" id="IPR036388">
    <property type="entry name" value="WH-like_DNA-bd_sf"/>
</dbReference>
<evidence type="ECO:0000313" key="6">
    <source>
        <dbReference type="Proteomes" id="UP000660454"/>
    </source>
</evidence>
<keyword evidence="2" id="KW-0238">DNA-binding</keyword>
<dbReference type="SMART" id="SM00347">
    <property type="entry name" value="HTH_MARR"/>
    <property type="match status" value="1"/>
</dbReference>
<dbReference type="InterPro" id="IPR023187">
    <property type="entry name" value="Tscrpt_reg_MarR-type_CS"/>
</dbReference>
<dbReference type="Pfam" id="PF01047">
    <property type="entry name" value="MarR"/>
    <property type="match status" value="1"/>
</dbReference>
<keyword evidence="3" id="KW-0804">Transcription</keyword>
<reference evidence="5 6" key="1">
    <citation type="submission" date="2021-01" db="EMBL/GenBank/DDBJ databases">
        <title>Whole genome shotgun sequence of Microbispora siamensis NBRC 104113.</title>
        <authorList>
            <person name="Komaki H."/>
            <person name="Tamura T."/>
        </authorList>
    </citation>
    <scope>NUCLEOTIDE SEQUENCE [LARGE SCALE GENOMIC DNA]</scope>
    <source>
        <strain evidence="5 6">NBRC 104113</strain>
    </source>
</reference>
<gene>
    <name evidence="5" type="ORF">Msi02_65360</name>
</gene>
<comment type="caution">
    <text evidence="5">The sequence shown here is derived from an EMBL/GenBank/DDBJ whole genome shotgun (WGS) entry which is preliminary data.</text>
</comment>
<keyword evidence="6" id="KW-1185">Reference proteome</keyword>
<dbReference type="PRINTS" id="PR00598">
    <property type="entry name" value="HTHMARR"/>
</dbReference>
<dbReference type="Proteomes" id="UP000660454">
    <property type="component" value="Unassembled WGS sequence"/>
</dbReference>
<name>A0ABQ4GWC4_9ACTN</name>
<dbReference type="PROSITE" id="PS01117">
    <property type="entry name" value="HTH_MARR_1"/>
    <property type="match status" value="1"/>
</dbReference>
<dbReference type="EMBL" id="BOOF01000043">
    <property type="protein sequence ID" value="GIH65719.1"/>
    <property type="molecule type" value="Genomic_DNA"/>
</dbReference>
<dbReference type="InterPro" id="IPR000835">
    <property type="entry name" value="HTH_MarR-typ"/>
</dbReference>
<accession>A0ABQ4GWC4</accession>
<evidence type="ECO:0000256" key="2">
    <source>
        <dbReference type="ARBA" id="ARBA00023125"/>
    </source>
</evidence>
<dbReference type="PANTHER" id="PTHR33164:SF99">
    <property type="entry name" value="MARR FAMILY REGULATORY PROTEIN"/>
    <property type="match status" value="1"/>
</dbReference>
<evidence type="ECO:0000256" key="3">
    <source>
        <dbReference type="ARBA" id="ARBA00023163"/>
    </source>
</evidence>
<proteinExistence type="predicted"/>
<dbReference type="RefSeq" id="WP_204051693.1">
    <property type="nucleotide sequence ID" value="NZ_BOOF01000043.1"/>
</dbReference>